<proteinExistence type="inferred from homology"/>
<dbReference type="Proteomes" id="UP000240883">
    <property type="component" value="Unassembled WGS sequence"/>
</dbReference>
<dbReference type="STRING" id="1448308.A0A2T2P580"/>
<keyword evidence="2" id="KW-0812">Transmembrane</keyword>
<keyword evidence="5" id="KW-1185">Reference proteome</keyword>
<dbReference type="GO" id="GO:0010257">
    <property type="term" value="P:NADH dehydrogenase complex assembly"/>
    <property type="evidence" value="ECO:0007669"/>
    <property type="project" value="TreeGrafter"/>
</dbReference>
<evidence type="ECO:0000256" key="2">
    <source>
        <dbReference type="SAM" id="Phobius"/>
    </source>
</evidence>
<dbReference type="InterPro" id="IPR008979">
    <property type="entry name" value="Galactose-bd-like_sf"/>
</dbReference>
<evidence type="ECO:0000313" key="4">
    <source>
        <dbReference type="EMBL" id="PSN72844.1"/>
    </source>
</evidence>
<protein>
    <submittedName>
        <fullName evidence="4">CIA30-domain-containing protein</fullName>
    </submittedName>
</protein>
<sequence length="254" mass="28202">MVKKNELALFGGERGWDASDWTASDDRVRGGKSQSYLEVSSSGARFHGNLDIKTLGGAGFASQRTTGDDRSWDLSAYDGITLHVGKADSKRYTFNLKDEILPRNPENGREQSTTSWEYDFTLSDASAFSESSTIFIAWDQLKPTYRGKEQKDARKLDLTNIKRFSIMMRSFFGDQEGDFSLSIKSIKAVSLPEDLEKGFQGEKGCLPAPGDDRNGVSKKSAILSLLGFGVVTYAACILFCHVVRSGHTTWLLHW</sequence>
<evidence type="ECO:0000256" key="1">
    <source>
        <dbReference type="ARBA" id="ARBA00007884"/>
    </source>
</evidence>
<dbReference type="Pfam" id="PF08547">
    <property type="entry name" value="CIA30"/>
    <property type="match status" value="1"/>
</dbReference>
<comment type="similarity">
    <text evidence="1">Belongs to the CIA30 family.</text>
</comment>
<dbReference type="GO" id="GO:0051082">
    <property type="term" value="F:unfolded protein binding"/>
    <property type="evidence" value="ECO:0007669"/>
    <property type="project" value="TreeGrafter"/>
</dbReference>
<name>A0A2T2P580_CORCC</name>
<keyword evidence="2" id="KW-1133">Transmembrane helix</keyword>
<dbReference type="OrthoDB" id="426386at2759"/>
<dbReference type="InterPro" id="IPR039131">
    <property type="entry name" value="NDUFAF1"/>
</dbReference>
<dbReference type="EMBL" id="KZ678129">
    <property type="protein sequence ID" value="PSN72844.1"/>
    <property type="molecule type" value="Genomic_DNA"/>
</dbReference>
<reference evidence="4 5" key="1">
    <citation type="journal article" date="2018" name="Front. Microbiol.">
        <title>Genome-Wide Analysis of Corynespora cassiicola Leaf Fall Disease Putative Effectors.</title>
        <authorList>
            <person name="Lopez D."/>
            <person name="Ribeiro S."/>
            <person name="Label P."/>
            <person name="Fumanal B."/>
            <person name="Venisse J.S."/>
            <person name="Kohler A."/>
            <person name="de Oliveira R.R."/>
            <person name="Labutti K."/>
            <person name="Lipzen A."/>
            <person name="Lail K."/>
            <person name="Bauer D."/>
            <person name="Ohm R.A."/>
            <person name="Barry K.W."/>
            <person name="Spatafora J."/>
            <person name="Grigoriev I.V."/>
            <person name="Martin F.M."/>
            <person name="Pujade-Renaud V."/>
        </authorList>
    </citation>
    <scope>NUCLEOTIDE SEQUENCE [LARGE SCALE GENOMIC DNA]</scope>
    <source>
        <strain evidence="4 5">Philippines</strain>
    </source>
</reference>
<feature type="transmembrane region" description="Helical" evidence="2">
    <location>
        <begin position="222"/>
        <end position="244"/>
    </location>
</feature>
<dbReference type="AlphaFoldDB" id="A0A2T2P580"/>
<evidence type="ECO:0000313" key="5">
    <source>
        <dbReference type="Proteomes" id="UP000240883"/>
    </source>
</evidence>
<accession>A0A2T2P580</accession>
<organism evidence="4 5">
    <name type="scientific">Corynespora cassiicola Philippines</name>
    <dbReference type="NCBI Taxonomy" id="1448308"/>
    <lineage>
        <taxon>Eukaryota</taxon>
        <taxon>Fungi</taxon>
        <taxon>Dikarya</taxon>
        <taxon>Ascomycota</taxon>
        <taxon>Pezizomycotina</taxon>
        <taxon>Dothideomycetes</taxon>
        <taxon>Pleosporomycetidae</taxon>
        <taxon>Pleosporales</taxon>
        <taxon>Corynesporascaceae</taxon>
        <taxon>Corynespora</taxon>
    </lineage>
</organism>
<evidence type="ECO:0000259" key="3">
    <source>
        <dbReference type="Pfam" id="PF08547"/>
    </source>
</evidence>
<gene>
    <name evidence="4" type="ORF">BS50DRAFT_171142</name>
</gene>
<dbReference type="SUPFAM" id="SSF49785">
    <property type="entry name" value="Galactose-binding domain-like"/>
    <property type="match status" value="1"/>
</dbReference>
<feature type="domain" description="NADH:ubiquinone oxidoreductase intermediate-associated protein 30" evidence="3">
    <location>
        <begin position="17"/>
        <end position="183"/>
    </location>
</feature>
<dbReference type="PANTHER" id="PTHR13194">
    <property type="entry name" value="COMPLEX I INTERMEDIATE-ASSOCIATED PROTEIN 30"/>
    <property type="match status" value="1"/>
</dbReference>
<keyword evidence="2" id="KW-0472">Membrane</keyword>
<dbReference type="InterPro" id="IPR013857">
    <property type="entry name" value="NADH-UbQ_OxRdtase-assoc_prot30"/>
</dbReference>
<dbReference type="PANTHER" id="PTHR13194:SF19">
    <property type="entry name" value="NAD(P)-BINDING ROSSMANN-FOLD SUPERFAMILY PROTEIN"/>
    <property type="match status" value="1"/>
</dbReference>